<feature type="compositionally biased region" description="Polar residues" evidence="5">
    <location>
        <begin position="1069"/>
        <end position="1087"/>
    </location>
</feature>
<gene>
    <name evidence="10" type="ORF">AJ80_06010</name>
</gene>
<evidence type="ECO:0000259" key="8">
    <source>
        <dbReference type="Pfam" id="PF10337"/>
    </source>
</evidence>
<feature type="transmembrane region" description="Helical" evidence="6">
    <location>
        <begin position="721"/>
        <end position="743"/>
    </location>
</feature>
<proteinExistence type="predicted"/>
<dbReference type="EMBL" id="PDNA01000095">
    <property type="protein sequence ID" value="PGH14270.1"/>
    <property type="molecule type" value="Genomic_DNA"/>
</dbReference>
<feature type="transmembrane region" description="Helical" evidence="6">
    <location>
        <begin position="54"/>
        <end position="70"/>
    </location>
</feature>
<evidence type="ECO:0000256" key="1">
    <source>
        <dbReference type="ARBA" id="ARBA00004141"/>
    </source>
</evidence>
<dbReference type="InterPro" id="IPR018820">
    <property type="entry name" value="BRE4-related_DUF2421"/>
</dbReference>
<feature type="transmembrane region" description="Helical" evidence="6">
    <location>
        <begin position="77"/>
        <end position="99"/>
    </location>
</feature>
<evidence type="ECO:0000256" key="3">
    <source>
        <dbReference type="ARBA" id="ARBA00022989"/>
    </source>
</evidence>
<accession>A0A2B7XZ22</accession>
<feature type="transmembrane region" description="Helical" evidence="6">
    <location>
        <begin position="179"/>
        <end position="202"/>
    </location>
</feature>
<feature type="transmembrane region" description="Helical" evidence="6">
    <location>
        <begin position="687"/>
        <end position="709"/>
    </location>
</feature>
<comment type="caution">
    <text evidence="10">The sequence shown here is derived from an EMBL/GenBank/DDBJ whole genome shotgun (WGS) entry which is preliminary data.</text>
</comment>
<dbReference type="Pfam" id="PF10337">
    <property type="entry name" value="ArAE_2_N"/>
    <property type="match status" value="1"/>
</dbReference>
<feature type="domain" description="Integral membrane bound transporter" evidence="9">
    <location>
        <begin position="644"/>
        <end position="784"/>
    </location>
</feature>
<feature type="region of interest" description="Disordered" evidence="5">
    <location>
        <begin position="1060"/>
        <end position="1087"/>
    </location>
</feature>
<feature type="transmembrane region" description="Helical" evidence="6">
    <location>
        <begin position="624"/>
        <end position="642"/>
    </location>
</feature>
<evidence type="ECO:0000259" key="9">
    <source>
        <dbReference type="Pfam" id="PF13515"/>
    </source>
</evidence>
<dbReference type="Pfam" id="PF10334">
    <property type="entry name" value="BRE4"/>
    <property type="match status" value="1"/>
</dbReference>
<comment type="subcellular location">
    <subcellularLocation>
        <location evidence="1">Membrane</location>
        <topology evidence="1">Multi-pass membrane protein</topology>
    </subcellularLocation>
</comment>
<name>A0A2B7XZ22_POLH7</name>
<evidence type="ECO:0000256" key="5">
    <source>
        <dbReference type="SAM" id="MobiDB-lite"/>
    </source>
</evidence>
<feature type="region of interest" description="Disordered" evidence="5">
    <location>
        <begin position="253"/>
        <end position="277"/>
    </location>
</feature>
<dbReference type="STRING" id="1447883.A0A2B7XZ22"/>
<evidence type="ECO:0000256" key="4">
    <source>
        <dbReference type="ARBA" id="ARBA00023136"/>
    </source>
</evidence>
<keyword evidence="11" id="KW-1185">Reference proteome</keyword>
<evidence type="ECO:0000259" key="7">
    <source>
        <dbReference type="Pfam" id="PF10334"/>
    </source>
</evidence>
<evidence type="ECO:0000256" key="6">
    <source>
        <dbReference type="SAM" id="Phobius"/>
    </source>
</evidence>
<reference evidence="10 11" key="1">
    <citation type="submission" date="2017-10" db="EMBL/GenBank/DDBJ databases">
        <title>Comparative genomics in systemic dimorphic fungi from Ajellomycetaceae.</title>
        <authorList>
            <person name="Munoz J.F."/>
            <person name="Mcewen J.G."/>
            <person name="Clay O.K."/>
            <person name="Cuomo C.A."/>
        </authorList>
    </citation>
    <scope>NUCLEOTIDE SEQUENCE [LARGE SCALE GENOMIC DNA]</scope>
    <source>
        <strain evidence="10 11">UAMH7299</strain>
    </source>
</reference>
<feature type="transmembrane region" description="Helical" evidence="6">
    <location>
        <begin position="763"/>
        <end position="787"/>
    </location>
</feature>
<dbReference type="InterPro" id="IPR018823">
    <property type="entry name" value="ArAE_2_N"/>
</dbReference>
<keyword evidence="2 6" id="KW-0812">Transmembrane</keyword>
<dbReference type="Proteomes" id="UP000224634">
    <property type="component" value="Unassembled WGS sequence"/>
</dbReference>
<keyword evidence="4 6" id="KW-0472">Membrane</keyword>
<evidence type="ECO:0000313" key="10">
    <source>
        <dbReference type="EMBL" id="PGH14270.1"/>
    </source>
</evidence>
<feature type="region of interest" description="Disordered" evidence="5">
    <location>
        <begin position="420"/>
        <end position="453"/>
    </location>
</feature>
<sequence>MRMRRPKGWTPARVWSQLGIDRRILFLMLKGGLPPTIAIAISQSNAIANITENYGFYVAISAVISPCVMPRAKFMKLMFFTVLGICIAAALSCLGVFCAVRARQHTTALDASKEVREGYNSSACAVAALWFVFDIWISNTLRHFRPTELVYPVIAFSMYTSVAMTQAPRFVTLDAGFTFLRQILLCFLLGFAIATCVSLLVFPMTSRRNFVDGMKPYPATVKTLLDAQIAYVRRSQAEGPWKITRRATRTRRNTLGSVVSRQHTRGGGDDKKKPPLSPLEEKAKELNDTMNKLNSMHSQLHTDLYYAKQELAWGRFSSEDLDHIYGLLRAILIPLSGIGMLPDIFAKISKPLEPGHLYSPEGFAGLDTPEESDVADEPAQEHFVGHLSQRLQAAAELVNLGLQHTFIGLDVVSAKDFAKQHAKEQGKGPRKISIPFKDEEASGDSRAPGNENFTASFETRMTEFYIGRKELPERWASLNLFAPSIFDYDYEPEIENREVRKEFFVILFLGHLQDALLQATLDLVRFADSKVADGTMSQRRFIFPKKESLEQWFSFTEADEDKTERPTAPNRREGAVSEVLIDKEDPLKTRYPDPEHMPPTNNWERFGNMVRLIPHFLSSEQSVFGFRVAVASLSIGILAFLAPTQDFYIKQRVGWAVIILIIGMNPTSGNSVFGLMGRVVGTSLSVILSFVVWYIVAGKTAGVIIFLYLGNCLQYYFFVRFPRFTPACTIAITTFNLIISYALQVRKLGIERSTASGTTYYPLYLFAPYRLATVIAGCAVSFIWIVFPYPTSSSSQVRRLLSRSLFILANFYSCMHTTIEVWINQEQGSLDDDQSPAHLLERARNQLYVEQISILARLREQSEFTRYEPAIGGRFPRETYDAIAAEIRMILTSMDLMAHLTKNLENMSVDKEQTENITNDNRSSINQHLGTHKLHRSASTGSNPEKWIAHLARAANTPEFHSHIVTSVLCQLSGAVANGVSLPPYLAPPHPFPLARRLRRLNEGLLDMKHIEDPSFSAFVSVEVLSSMVSSGLKGLVGNVKRLVGELNFDVYVRPHRRRRAQASRQVSMDTSRNNSALFSRPSTAMS</sequence>
<feature type="transmembrane region" description="Helical" evidence="6">
    <location>
        <begin position="654"/>
        <end position="675"/>
    </location>
</feature>
<dbReference type="PANTHER" id="PTHR37994">
    <property type="entry name" value="ARAE_2_N DOMAIN-CONTAINING PROTEIN-RELATED"/>
    <property type="match status" value="1"/>
</dbReference>
<feature type="domain" description="DUF2421" evidence="7">
    <location>
        <begin position="788"/>
        <end position="905"/>
    </location>
</feature>
<protein>
    <recommendedName>
        <fullName evidence="12">ER transporter 6TM N-terminal domain-containing protein</fullName>
    </recommendedName>
</protein>
<dbReference type="OrthoDB" id="2274698at2759"/>
<dbReference type="GO" id="GO:0016020">
    <property type="term" value="C:membrane"/>
    <property type="evidence" value="ECO:0007669"/>
    <property type="project" value="UniProtKB-SubCell"/>
</dbReference>
<keyword evidence="3 6" id="KW-1133">Transmembrane helix</keyword>
<dbReference type="Pfam" id="PF13515">
    <property type="entry name" value="FUSC_2"/>
    <property type="match status" value="1"/>
</dbReference>
<organism evidence="10 11">
    <name type="scientific">Polytolypa hystricis (strain UAMH7299)</name>
    <dbReference type="NCBI Taxonomy" id="1447883"/>
    <lineage>
        <taxon>Eukaryota</taxon>
        <taxon>Fungi</taxon>
        <taxon>Dikarya</taxon>
        <taxon>Ascomycota</taxon>
        <taxon>Pezizomycotina</taxon>
        <taxon>Eurotiomycetes</taxon>
        <taxon>Eurotiomycetidae</taxon>
        <taxon>Onygenales</taxon>
        <taxon>Onygenales incertae sedis</taxon>
        <taxon>Polytolypa</taxon>
    </lineage>
</organism>
<feature type="transmembrane region" description="Helical" evidence="6">
    <location>
        <begin position="119"/>
        <end position="137"/>
    </location>
</feature>
<dbReference type="InterPro" id="IPR049453">
    <property type="entry name" value="Memb_transporter_dom"/>
</dbReference>
<feature type="domain" description="Putative ER transporter 6TM N-terminal" evidence="8">
    <location>
        <begin position="15"/>
        <end position="345"/>
    </location>
</feature>
<dbReference type="PANTHER" id="PTHR37994:SF4">
    <property type="entry name" value="ER TRANSPORTER 6TM N-TERMINAL DOMAIN-CONTAINING PROTEIN-RELATED"/>
    <property type="match status" value="1"/>
</dbReference>
<dbReference type="AlphaFoldDB" id="A0A2B7XZ22"/>
<feature type="compositionally biased region" description="Basic and acidic residues" evidence="5">
    <location>
        <begin position="266"/>
        <end position="277"/>
    </location>
</feature>
<evidence type="ECO:0000256" key="2">
    <source>
        <dbReference type="ARBA" id="ARBA00022692"/>
    </source>
</evidence>
<evidence type="ECO:0000313" key="11">
    <source>
        <dbReference type="Proteomes" id="UP000224634"/>
    </source>
</evidence>
<feature type="transmembrane region" description="Helical" evidence="6">
    <location>
        <begin position="149"/>
        <end position="167"/>
    </location>
</feature>
<evidence type="ECO:0008006" key="12">
    <source>
        <dbReference type="Google" id="ProtNLM"/>
    </source>
</evidence>